<feature type="transmembrane region" description="Helical" evidence="9">
    <location>
        <begin position="155"/>
        <end position="180"/>
    </location>
</feature>
<dbReference type="RefSeq" id="WP_181339266.1">
    <property type="nucleotide sequence ID" value="NZ_JAAKDE010000008.1"/>
</dbReference>
<dbReference type="InterPro" id="IPR050790">
    <property type="entry name" value="ExbB/TolQ_transport"/>
</dbReference>
<keyword evidence="3" id="KW-1003">Cell membrane</keyword>
<gene>
    <name evidence="11" type="ORF">G5B42_04555</name>
</gene>
<dbReference type="PANTHER" id="PTHR30625:SF15">
    <property type="entry name" value="BIOPOLYMER TRANSPORT PROTEIN EXBB"/>
    <property type="match status" value="1"/>
</dbReference>
<evidence type="ECO:0000256" key="5">
    <source>
        <dbReference type="ARBA" id="ARBA00022927"/>
    </source>
</evidence>
<evidence type="ECO:0000256" key="2">
    <source>
        <dbReference type="ARBA" id="ARBA00022448"/>
    </source>
</evidence>
<dbReference type="EMBL" id="JAAKDE010000008">
    <property type="protein sequence ID" value="MBA2132815.1"/>
    <property type="molecule type" value="Genomic_DNA"/>
</dbReference>
<dbReference type="AlphaFoldDB" id="A0A8J6LI51"/>
<proteinExistence type="inferred from homology"/>
<organism evidence="11 12">
    <name type="scientific">Capillibacterium thermochitinicola</name>
    <dbReference type="NCBI Taxonomy" id="2699427"/>
    <lineage>
        <taxon>Bacteria</taxon>
        <taxon>Bacillati</taxon>
        <taxon>Bacillota</taxon>
        <taxon>Capillibacterium</taxon>
    </lineage>
</organism>
<comment type="similarity">
    <text evidence="8">Belongs to the exbB/tolQ family.</text>
</comment>
<dbReference type="GO" id="GO:0005886">
    <property type="term" value="C:plasma membrane"/>
    <property type="evidence" value="ECO:0007669"/>
    <property type="project" value="UniProtKB-SubCell"/>
</dbReference>
<evidence type="ECO:0000256" key="1">
    <source>
        <dbReference type="ARBA" id="ARBA00004651"/>
    </source>
</evidence>
<reference evidence="11" key="1">
    <citation type="submission" date="2020-06" db="EMBL/GenBank/DDBJ databases">
        <title>Novel chitinolytic bacterium.</title>
        <authorList>
            <person name="Ungkulpasvich U."/>
            <person name="Kosugi A."/>
            <person name="Uke A."/>
        </authorList>
    </citation>
    <scope>NUCLEOTIDE SEQUENCE</scope>
    <source>
        <strain evidence="11">UUS1-1</strain>
    </source>
</reference>
<dbReference type="InterPro" id="IPR002898">
    <property type="entry name" value="MotA_ExbB_proton_chnl"/>
</dbReference>
<dbReference type="PANTHER" id="PTHR30625">
    <property type="entry name" value="PROTEIN TOLQ"/>
    <property type="match status" value="1"/>
</dbReference>
<evidence type="ECO:0000256" key="7">
    <source>
        <dbReference type="ARBA" id="ARBA00023136"/>
    </source>
</evidence>
<sequence>MWQLFLSGGPVMFPLLFCSIMVLAITIERLWFFIGQRGDIDEIRRIVFRLMEKNAPLEAIQYLQKLNQPVARMYQAALLHYGKPQSEVEISLRDAGEVEIRKMERGLGLLNVIITAAPLLGLLGTVTGIITSLNVLRALQGVASPAQLSGGIAEALLTTAFGLIIAIPALFLQHWFNAIIEKRIQVMNQMAREFLDNYGNRGE</sequence>
<evidence type="ECO:0000313" key="11">
    <source>
        <dbReference type="EMBL" id="MBA2132815.1"/>
    </source>
</evidence>
<feature type="transmembrane region" description="Helical" evidence="9">
    <location>
        <begin position="12"/>
        <end position="34"/>
    </location>
</feature>
<name>A0A8J6LI51_9FIRM</name>
<comment type="subcellular location">
    <subcellularLocation>
        <location evidence="1">Cell membrane</location>
        <topology evidence="1">Multi-pass membrane protein</topology>
    </subcellularLocation>
    <subcellularLocation>
        <location evidence="8">Membrane</location>
        <topology evidence="8">Multi-pass membrane protein</topology>
    </subcellularLocation>
</comment>
<evidence type="ECO:0000256" key="8">
    <source>
        <dbReference type="RuleBase" id="RU004057"/>
    </source>
</evidence>
<keyword evidence="4 9" id="KW-0812">Transmembrane</keyword>
<evidence type="ECO:0000256" key="6">
    <source>
        <dbReference type="ARBA" id="ARBA00022989"/>
    </source>
</evidence>
<keyword evidence="7 9" id="KW-0472">Membrane</keyword>
<evidence type="ECO:0000256" key="9">
    <source>
        <dbReference type="SAM" id="Phobius"/>
    </source>
</evidence>
<evidence type="ECO:0000259" key="10">
    <source>
        <dbReference type="Pfam" id="PF01618"/>
    </source>
</evidence>
<dbReference type="GO" id="GO:0017038">
    <property type="term" value="P:protein import"/>
    <property type="evidence" value="ECO:0007669"/>
    <property type="project" value="TreeGrafter"/>
</dbReference>
<keyword evidence="2 8" id="KW-0813">Transport</keyword>
<accession>A0A8J6LI51</accession>
<evidence type="ECO:0000256" key="4">
    <source>
        <dbReference type="ARBA" id="ARBA00022692"/>
    </source>
</evidence>
<evidence type="ECO:0000313" key="12">
    <source>
        <dbReference type="Proteomes" id="UP000657177"/>
    </source>
</evidence>
<protein>
    <submittedName>
        <fullName evidence="11">MotA/TolQ/ExbB proton channel family protein</fullName>
    </submittedName>
</protein>
<comment type="caution">
    <text evidence="11">The sequence shown here is derived from an EMBL/GenBank/DDBJ whole genome shotgun (WGS) entry which is preliminary data.</text>
</comment>
<keyword evidence="6 9" id="KW-1133">Transmembrane helix</keyword>
<evidence type="ECO:0000256" key="3">
    <source>
        <dbReference type="ARBA" id="ARBA00022475"/>
    </source>
</evidence>
<feature type="domain" description="MotA/TolQ/ExbB proton channel" evidence="10">
    <location>
        <begin position="67"/>
        <end position="188"/>
    </location>
</feature>
<keyword evidence="12" id="KW-1185">Reference proteome</keyword>
<feature type="transmembrane region" description="Helical" evidence="9">
    <location>
        <begin position="109"/>
        <end position="135"/>
    </location>
</feature>
<dbReference type="Proteomes" id="UP000657177">
    <property type="component" value="Unassembled WGS sequence"/>
</dbReference>
<keyword evidence="5 8" id="KW-0653">Protein transport</keyword>
<dbReference type="Pfam" id="PF01618">
    <property type="entry name" value="MotA_ExbB"/>
    <property type="match status" value="1"/>
</dbReference>